<evidence type="ECO:0008006" key="3">
    <source>
        <dbReference type="Google" id="ProtNLM"/>
    </source>
</evidence>
<evidence type="ECO:0000313" key="2">
    <source>
        <dbReference type="Proteomes" id="UP000308768"/>
    </source>
</evidence>
<dbReference type="STRING" id="331657.A0A4U0XCF8"/>
<dbReference type="AlphaFoldDB" id="A0A4U0XCF8"/>
<dbReference type="PANTHER" id="PTHR12277:SF64">
    <property type="entry name" value="SUPERFAMILY HYDROLASE, PUTATIVE (AFU_ORTHOLOGUE AFUA_3G01760)-RELATED"/>
    <property type="match status" value="1"/>
</dbReference>
<dbReference type="GO" id="GO:0016020">
    <property type="term" value="C:membrane"/>
    <property type="evidence" value="ECO:0007669"/>
    <property type="project" value="TreeGrafter"/>
</dbReference>
<dbReference type="PANTHER" id="PTHR12277">
    <property type="entry name" value="ALPHA/BETA HYDROLASE DOMAIN-CONTAINING PROTEIN"/>
    <property type="match status" value="1"/>
</dbReference>
<dbReference type="Proteomes" id="UP000308768">
    <property type="component" value="Unassembled WGS sequence"/>
</dbReference>
<keyword evidence="2" id="KW-1185">Reference proteome</keyword>
<accession>A0A4U0XCF8</accession>
<evidence type="ECO:0000313" key="1">
    <source>
        <dbReference type="EMBL" id="TKA74432.1"/>
    </source>
</evidence>
<dbReference type="OrthoDB" id="10249433at2759"/>
<name>A0A4U0XCF8_9PEZI</name>
<gene>
    <name evidence="1" type="ORF">B0A49_02860</name>
</gene>
<organism evidence="1 2">
    <name type="scientific">Cryomyces minteri</name>
    <dbReference type="NCBI Taxonomy" id="331657"/>
    <lineage>
        <taxon>Eukaryota</taxon>
        <taxon>Fungi</taxon>
        <taxon>Dikarya</taxon>
        <taxon>Ascomycota</taxon>
        <taxon>Pezizomycotina</taxon>
        <taxon>Dothideomycetes</taxon>
        <taxon>Dothideomycetes incertae sedis</taxon>
        <taxon>Cryomyces</taxon>
    </lineage>
</organism>
<dbReference type="Gene3D" id="3.40.50.1820">
    <property type="entry name" value="alpha/beta hydrolase"/>
    <property type="match status" value="1"/>
</dbReference>
<proteinExistence type="predicted"/>
<reference evidence="1 2" key="1">
    <citation type="submission" date="2017-03" db="EMBL/GenBank/DDBJ databases">
        <title>Genomes of endolithic fungi from Antarctica.</title>
        <authorList>
            <person name="Coleine C."/>
            <person name="Masonjones S."/>
            <person name="Stajich J.E."/>
        </authorList>
    </citation>
    <scope>NUCLEOTIDE SEQUENCE [LARGE SCALE GENOMIC DNA]</scope>
    <source>
        <strain evidence="1 2">CCFEE 5187</strain>
    </source>
</reference>
<dbReference type="GO" id="GO:0008474">
    <property type="term" value="F:palmitoyl-(protein) hydrolase activity"/>
    <property type="evidence" value="ECO:0007669"/>
    <property type="project" value="TreeGrafter"/>
</dbReference>
<dbReference type="InterPro" id="IPR029058">
    <property type="entry name" value="AB_hydrolase_fold"/>
</dbReference>
<sequence>MVLFQDKIIYMPSVPPFSRQEKIEDFEQLCRPVVWTEERIRSLDGTEIALCVGKAGAVGRHDAAVAEETGKRKKVVILYFQGNASSLPPRLPGLSRVLTSLSSTNTTTCNSEENQPEYSIVALSYRGFWTSRGRASQKGIERDALAALAWITSSPFHPPGKDVQLILWGQSIGAGVAATAAAAYLQNATQNDASTSPPAPSILALILETPFVSIRDMLTALYPQRWLPYRYLHPFLWNHWDTESALRTIRAVAAGSAPEVLLLPAAKDEVVPPDQADRLLAICGEVGLEVRRVDVAGALHTEAMAKREGRDAVVGFVRGVVGRADVGKAMLGPMG</sequence>
<comment type="caution">
    <text evidence="1">The sequence shown here is derived from an EMBL/GenBank/DDBJ whole genome shotgun (WGS) entry which is preliminary data.</text>
</comment>
<protein>
    <recommendedName>
        <fullName evidence="3">Alpha/beta hydrolase fold-3 domain-containing protein</fullName>
    </recommendedName>
</protein>
<dbReference type="SUPFAM" id="SSF53474">
    <property type="entry name" value="alpha/beta-Hydrolases"/>
    <property type="match status" value="1"/>
</dbReference>
<dbReference type="EMBL" id="NAJN01000360">
    <property type="protein sequence ID" value="TKA74432.1"/>
    <property type="molecule type" value="Genomic_DNA"/>
</dbReference>